<feature type="compositionally biased region" description="Polar residues" evidence="1">
    <location>
        <begin position="206"/>
        <end position="218"/>
    </location>
</feature>
<accession>A0A1V8T2F4</accession>
<proteinExistence type="predicted"/>
<dbReference type="AlphaFoldDB" id="A0A1V8T2F4"/>
<name>A0A1V8T2F4_9PEZI</name>
<feature type="compositionally biased region" description="Polar residues" evidence="1">
    <location>
        <begin position="340"/>
        <end position="353"/>
    </location>
</feature>
<sequence>MAAARNVDEEKWVQDNYLEPRLFDFIGQAFVGIPDSGDHGGEFCKYPRTPEELHPMNDELDLGPSLDEIRTLPMQNISNYSLVSDSSPQYKARGRIPSASTPLNFTPDLRGTAATQARTHHAPPCDTFIRDSTTLPPDSICYPTTNNQLGIAYGTNLRHDVNFHRDLHFRVATLSNEGPQDASPVARACGLPTLEYPSEQKKDSSAETGTSRVAQDGSSRALERTTAVETTTPQNIGQKRKREFVETGTEPNQGNDHHAQVMIDVDQGGPASTGSAPTLLPAVGLATPRVLPSAVQQLAMMYPTAVSRPMASQSGLAMSLTDVTAPWHAHQRSGLLAQTGPYQNQQAAGQPSIDQHHRDDVQVEDPKQ</sequence>
<gene>
    <name evidence="2" type="ORF">B0A48_09253</name>
</gene>
<evidence type="ECO:0000313" key="2">
    <source>
        <dbReference type="EMBL" id="OQO05484.1"/>
    </source>
</evidence>
<feature type="region of interest" description="Disordered" evidence="1">
    <location>
        <begin position="331"/>
        <end position="368"/>
    </location>
</feature>
<dbReference type="Proteomes" id="UP000192596">
    <property type="component" value="Unassembled WGS sequence"/>
</dbReference>
<keyword evidence="3" id="KW-1185">Reference proteome</keyword>
<feature type="compositionally biased region" description="Polar residues" evidence="1">
    <location>
        <begin position="227"/>
        <end position="237"/>
    </location>
</feature>
<feature type="region of interest" description="Disordered" evidence="1">
    <location>
        <begin position="195"/>
        <end position="241"/>
    </location>
</feature>
<feature type="region of interest" description="Disordered" evidence="1">
    <location>
        <begin position="87"/>
        <end position="107"/>
    </location>
</feature>
<dbReference type="EMBL" id="NAJO01000019">
    <property type="protein sequence ID" value="OQO05484.1"/>
    <property type="molecule type" value="Genomic_DNA"/>
</dbReference>
<evidence type="ECO:0000256" key="1">
    <source>
        <dbReference type="SAM" id="MobiDB-lite"/>
    </source>
</evidence>
<comment type="caution">
    <text evidence="2">The sequence shown here is derived from an EMBL/GenBank/DDBJ whole genome shotgun (WGS) entry which is preliminary data.</text>
</comment>
<evidence type="ECO:0000313" key="3">
    <source>
        <dbReference type="Proteomes" id="UP000192596"/>
    </source>
</evidence>
<dbReference type="InParanoid" id="A0A1V8T2F4"/>
<organism evidence="2 3">
    <name type="scientific">Cryoendolithus antarcticus</name>
    <dbReference type="NCBI Taxonomy" id="1507870"/>
    <lineage>
        <taxon>Eukaryota</taxon>
        <taxon>Fungi</taxon>
        <taxon>Dikarya</taxon>
        <taxon>Ascomycota</taxon>
        <taxon>Pezizomycotina</taxon>
        <taxon>Dothideomycetes</taxon>
        <taxon>Dothideomycetidae</taxon>
        <taxon>Cladosporiales</taxon>
        <taxon>Cladosporiaceae</taxon>
        <taxon>Cryoendolithus</taxon>
    </lineage>
</organism>
<reference evidence="3" key="1">
    <citation type="submission" date="2017-03" db="EMBL/GenBank/DDBJ databases">
        <title>Genomes of endolithic fungi from Antarctica.</title>
        <authorList>
            <person name="Coleine C."/>
            <person name="Masonjones S."/>
            <person name="Stajich J.E."/>
        </authorList>
    </citation>
    <scope>NUCLEOTIDE SEQUENCE [LARGE SCALE GENOMIC DNA]</scope>
    <source>
        <strain evidence="3">CCFEE 5527</strain>
    </source>
</reference>
<protein>
    <submittedName>
        <fullName evidence="2">Uncharacterized protein</fullName>
    </submittedName>
</protein>
<feature type="compositionally biased region" description="Basic and acidic residues" evidence="1">
    <location>
        <begin position="354"/>
        <end position="368"/>
    </location>
</feature>